<comment type="cofactor">
    <cofactor evidence="13">
        <name>FAD</name>
        <dbReference type="ChEBI" id="CHEBI:57692"/>
    </cofactor>
    <text evidence="13">Binds 1 FAD per subunit.</text>
</comment>
<comment type="miscellaneous">
    <text evidence="13">The active site is a redox-active disulfide bond.</text>
</comment>
<evidence type="ECO:0000256" key="12">
    <source>
        <dbReference type="ARBA" id="ARBA00049187"/>
    </source>
</evidence>
<dbReference type="InterPro" id="IPR004099">
    <property type="entry name" value="Pyr_nucl-diS_OxRdtase_dimer"/>
</dbReference>
<evidence type="ECO:0000256" key="1">
    <source>
        <dbReference type="ARBA" id="ARBA00004496"/>
    </source>
</evidence>
<gene>
    <name evidence="16" type="primary">lpdA</name>
    <name evidence="16" type="ORF">H8Z82_04390</name>
</gene>
<dbReference type="PANTHER" id="PTHR22912:SF217">
    <property type="entry name" value="DIHYDROLIPOYL DEHYDROGENASE"/>
    <property type="match status" value="1"/>
</dbReference>
<evidence type="ECO:0000256" key="5">
    <source>
        <dbReference type="ARBA" id="ARBA00022490"/>
    </source>
</evidence>
<organism evidence="16 17">
    <name type="scientific">Blautia difficilis</name>
    <dbReference type="NCBI Taxonomy" id="2763027"/>
    <lineage>
        <taxon>Bacteria</taxon>
        <taxon>Bacillati</taxon>
        <taxon>Bacillota</taxon>
        <taxon>Clostridia</taxon>
        <taxon>Lachnospirales</taxon>
        <taxon>Lachnospiraceae</taxon>
        <taxon>Blautia</taxon>
    </lineage>
</organism>
<dbReference type="PRINTS" id="PR00368">
    <property type="entry name" value="FADPNR"/>
</dbReference>
<dbReference type="RefSeq" id="WP_186994387.1">
    <property type="nucleotide sequence ID" value="NZ_JACOQG010000004.1"/>
</dbReference>
<protein>
    <recommendedName>
        <fullName evidence="4 13">Dihydrolipoyl dehydrogenase</fullName>
        <ecNumber evidence="3 13">1.8.1.4</ecNumber>
    </recommendedName>
</protein>
<keyword evidence="8 13" id="KW-0560">Oxidoreductase</keyword>
<dbReference type="EMBL" id="JACOQG010000004">
    <property type="protein sequence ID" value="MBC5778912.1"/>
    <property type="molecule type" value="Genomic_DNA"/>
</dbReference>
<dbReference type="InterPro" id="IPR036188">
    <property type="entry name" value="FAD/NAD-bd_sf"/>
</dbReference>
<accession>A0ABR7IFV4</accession>
<sequence length="482" mass="51225">MAEMTTTIYDLTVIGAGPGGYEAALEAAKLGLRTALIEKDSLGGTCLNRGCIPTKTLLHSSELYKEICDAERFGISAENVRADLNDIQQHKQTTITTLQKGIAALLKAAKVTVYQGLGTVIDTGNDDTGNEGIKQVRITSSEVEPVTIKTRQILLASGSVPSVPPIPGHDLPGVMTSDELLSWDQEPFSSLLIIGGGVIGVEFTGIWQALGTKVTILEALPSLIANMDKELGQSLKQSLKKKGADIHTGAMVQSLESTNEGILCTYTEKDTICTCTAQAVLIATGRRPYTDGLFADGLTPSMERGRILTDEHFQTSLPGIYAIGDVNGKLQLAHAATAQGLHAVHQIAAALSEDTVNSALPHRNSPVLDLVPSCIYASPEIASVGLTLDQAKEQGLAAKSHKILSSANGKSVLSLQERGFMKVIYLEETHVIIGAQLLCARATDMISEFAVAIAQKLTLEEMASVIRPHPSFSEMITQATTL</sequence>
<keyword evidence="17" id="KW-1185">Reference proteome</keyword>
<dbReference type="InterPro" id="IPR023753">
    <property type="entry name" value="FAD/NAD-binding_dom"/>
</dbReference>
<dbReference type="SUPFAM" id="SSF51905">
    <property type="entry name" value="FAD/NAD(P)-binding domain"/>
    <property type="match status" value="1"/>
</dbReference>
<dbReference type="InterPro" id="IPR001100">
    <property type="entry name" value="Pyr_nuc-diS_OxRdtase"/>
</dbReference>
<feature type="domain" description="Pyridine nucleotide-disulphide oxidoreductase dimerisation" evidence="14">
    <location>
        <begin position="371"/>
        <end position="479"/>
    </location>
</feature>
<comment type="catalytic activity">
    <reaction evidence="12 13">
        <text>N(6)-[(R)-dihydrolipoyl]-L-lysyl-[protein] + NAD(+) = N(6)-[(R)-lipoyl]-L-lysyl-[protein] + NADH + H(+)</text>
        <dbReference type="Rhea" id="RHEA:15045"/>
        <dbReference type="Rhea" id="RHEA-COMP:10474"/>
        <dbReference type="Rhea" id="RHEA-COMP:10475"/>
        <dbReference type="ChEBI" id="CHEBI:15378"/>
        <dbReference type="ChEBI" id="CHEBI:57540"/>
        <dbReference type="ChEBI" id="CHEBI:57945"/>
        <dbReference type="ChEBI" id="CHEBI:83099"/>
        <dbReference type="ChEBI" id="CHEBI:83100"/>
        <dbReference type="EC" id="1.8.1.4"/>
    </reaction>
</comment>
<reference evidence="16 17" key="1">
    <citation type="submission" date="2020-08" db="EMBL/GenBank/DDBJ databases">
        <title>Genome public.</title>
        <authorList>
            <person name="Liu C."/>
            <person name="Sun Q."/>
        </authorList>
    </citation>
    <scope>NUCLEOTIDE SEQUENCE [LARGE SCALE GENOMIC DNA]</scope>
    <source>
        <strain evidence="16 17">M29</strain>
    </source>
</reference>
<dbReference type="NCBIfam" id="TIGR01350">
    <property type="entry name" value="lipoamide_DH"/>
    <property type="match status" value="1"/>
</dbReference>
<evidence type="ECO:0000256" key="4">
    <source>
        <dbReference type="ARBA" id="ARBA00016961"/>
    </source>
</evidence>
<dbReference type="InterPro" id="IPR050151">
    <property type="entry name" value="Class-I_Pyr_Nuc-Dis_Oxidored"/>
</dbReference>
<dbReference type="GO" id="GO:0004148">
    <property type="term" value="F:dihydrolipoyl dehydrogenase (NADH) activity"/>
    <property type="evidence" value="ECO:0007669"/>
    <property type="project" value="UniProtKB-EC"/>
</dbReference>
<evidence type="ECO:0000256" key="6">
    <source>
        <dbReference type="ARBA" id="ARBA00022630"/>
    </source>
</evidence>
<keyword evidence="9 13" id="KW-0520">NAD</keyword>
<dbReference type="Pfam" id="PF02852">
    <property type="entry name" value="Pyr_redox_dim"/>
    <property type="match status" value="1"/>
</dbReference>
<evidence type="ECO:0000256" key="2">
    <source>
        <dbReference type="ARBA" id="ARBA00007532"/>
    </source>
</evidence>
<evidence type="ECO:0000256" key="9">
    <source>
        <dbReference type="ARBA" id="ARBA00023027"/>
    </source>
</evidence>
<evidence type="ECO:0000259" key="14">
    <source>
        <dbReference type="Pfam" id="PF02852"/>
    </source>
</evidence>
<evidence type="ECO:0000256" key="10">
    <source>
        <dbReference type="ARBA" id="ARBA00023157"/>
    </source>
</evidence>
<keyword evidence="11 13" id="KW-0676">Redox-active center</keyword>
<comment type="caution">
    <text evidence="16">The sequence shown here is derived from an EMBL/GenBank/DDBJ whole genome shotgun (WGS) entry which is preliminary data.</text>
</comment>
<evidence type="ECO:0000259" key="15">
    <source>
        <dbReference type="Pfam" id="PF07992"/>
    </source>
</evidence>
<dbReference type="PIRSF" id="PIRSF000350">
    <property type="entry name" value="Mercury_reductase_MerA"/>
    <property type="match status" value="1"/>
</dbReference>
<dbReference type="Gene3D" id="3.30.390.30">
    <property type="match status" value="1"/>
</dbReference>
<dbReference type="PROSITE" id="PS00076">
    <property type="entry name" value="PYRIDINE_REDOX_1"/>
    <property type="match status" value="1"/>
</dbReference>
<evidence type="ECO:0000256" key="13">
    <source>
        <dbReference type="RuleBase" id="RU003692"/>
    </source>
</evidence>
<evidence type="ECO:0000313" key="16">
    <source>
        <dbReference type="EMBL" id="MBC5778912.1"/>
    </source>
</evidence>
<comment type="subcellular location">
    <subcellularLocation>
        <location evidence="1">Cytoplasm</location>
    </subcellularLocation>
</comment>
<dbReference type="EC" id="1.8.1.4" evidence="3 13"/>
<proteinExistence type="inferred from homology"/>
<dbReference type="Proteomes" id="UP000649826">
    <property type="component" value="Unassembled WGS sequence"/>
</dbReference>
<dbReference type="InterPro" id="IPR006258">
    <property type="entry name" value="Lipoamide_DH"/>
</dbReference>
<keyword evidence="6 13" id="KW-0285">Flavoprotein</keyword>
<keyword evidence="7 13" id="KW-0274">FAD</keyword>
<dbReference type="Pfam" id="PF07992">
    <property type="entry name" value="Pyr_redox_2"/>
    <property type="match status" value="1"/>
</dbReference>
<name>A0ABR7IFV4_9FIRM</name>
<keyword evidence="10" id="KW-1015">Disulfide bond</keyword>
<evidence type="ECO:0000256" key="8">
    <source>
        <dbReference type="ARBA" id="ARBA00023002"/>
    </source>
</evidence>
<dbReference type="InterPro" id="IPR016156">
    <property type="entry name" value="FAD/NAD-linked_Rdtase_dimer_sf"/>
</dbReference>
<keyword evidence="5" id="KW-0963">Cytoplasm</keyword>
<dbReference type="InterPro" id="IPR012999">
    <property type="entry name" value="Pyr_OxRdtase_I_AS"/>
</dbReference>
<evidence type="ECO:0000256" key="7">
    <source>
        <dbReference type="ARBA" id="ARBA00022827"/>
    </source>
</evidence>
<evidence type="ECO:0000256" key="3">
    <source>
        <dbReference type="ARBA" id="ARBA00012608"/>
    </source>
</evidence>
<evidence type="ECO:0000313" key="17">
    <source>
        <dbReference type="Proteomes" id="UP000649826"/>
    </source>
</evidence>
<dbReference type="PANTHER" id="PTHR22912">
    <property type="entry name" value="DISULFIDE OXIDOREDUCTASE"/>
    <property type="match status" value="1"/>
</dbReference>
<feature type="domain" description="FAD/NAD(P)-binding" evidence="15">
    <location>
        <begin position="9"/>
        <end position="340"/>
    </location>
</feature>
<comment type="similarity">
    <text evidence="2 13">Belongs to the class-I pyridine nucleotide-disulfide oxidoreductase family.</text>
</comment>
<evidence type="ECO:0000256" key="11">
    <source>
        <dbReference type="ARBA" id="ARBA00023284"/>
    </source>
</evidence>
<dbReference type="PRINTS" id="PR00411">
    <property type="entry name" value="PNDRDTASEI"/>
</dbReference>
<dbReference type="Gene3D" id="3.50.50.60">
    <property type="entry name" value="FAD/NAD(P)-binding domain"/>
    <property type="match status" value="2"/>
</dbReference>
<dbReference type="SUPFAM" id="SSF55424">
    <property type="entry name" value="FAD/NAD-linked reductases, dimerisation (C-terminal) domain"/>
    <property type="match status" value="1"/>
</dbReference>